<keyword evidence="6 9" id="KW-0408">Iron</keyword>
<feature type="non-terminal residue" evidence="12">
    <location>
        <position position="1"/>
    </location>
</feature>
<dbReference type="GO" id="GO:0020037">
    <property type="term" value="F:heme binding"/>
    <property type="evidence" value="ECO:0007669"/>
    <property type="project" value="InterPro"/>
</dbReference>
<dbReference type="PROSITE" id="PS00086">
    <property type="entry name" value="CYTOCHROME_P450"/>
    <property type="match status" value="1"/>
</dbReference>
<dbReference type="PRINTS" id="PR00463">
    <property type="entry name" value="EP450I"/>
</dbReference>
<dbReference type="GO" id="GO:0016705">
    <property type="term" value="F:oxidoreductase activity, acting on paired donors, with incorporation or reduction of molecular oxygen"/>
    <property type="evidence" value="ECO:0007669"/>
    <property type="project" value="InterPro"/>
</dbReference>
<dbReference type="Pfam" id="PF00067">
    <property type="entry name" value="p450"/>
    <property type="match status" value="1"/>
</dbReference>
<dbReference type="InterPro" id="IPR002401">
    <property type="entry name" value="Cyt_P450_E_grp-I"/>
</dbReference>
<evidence type="ECO:0000256" key="1">
    <source>
        <dbReference type="ARBA" id="ARBA00001971"/>
    </source>
</evidence>
<feature type="transmembrane region" description="Helical" evidence="11">
    <location>
        <begin position="20"/>
        <end position="42"/>
    </location>
</feature>
<evidence type="ECO:0000256" key="8">
    <source>
        <dbReference type="ARBA" id="ARBA00023136"/>
    </source>
</evidence>
<accession>A0A1E1X3S4</accession>
<dbReference type="PANTHER" id="PTHR24291:SF189">
    <property type="entry name" value="CYTOCHROME P450 4C3-RELATED"/>
    <property type="match status" value="1"/>
</dbReference>
<evidence type="ECO:0000256" key="4">
    <source>
        <dbReference type="ARBA" id="ARBA00022617"/>
    </source>
</evidence>
<comment type="subcellular location">
    <subcellularLocation>
        <location evidence="2">Endoplasmic reticulum membrane</location>
    </subcellularLocation>
</comment>
<keyword evidence="9 10" id="KW-0479">Metal-binding</keyword>
<keyword evidence="11" id="KW-0812">Transmembrane</keyword>
<organism evidence="12">
    <name type="scientific">Amblyomma aureolatum</name>
    <dbReference type="NCBI Taxonomy" id="187763"/>
    <lineage>
        <taxon>Eukaryota</taxon>
        <taxon>Metazoa</taxon>
        <taxon>Ecdysozoa</taxon>
        <taxon>Arthropoda</taxon>
        <taxon>Chelicerata</taxon>
        <taxon>Arachnida</taxon>
        <taxon>Acari</taxon>
        <taxon>Parasitiformes</taxon>
        <taxon>Ixodida</taxon>
        <taxon>Ixodoidea</taxon>
        <taxon>Ixodidae</taxon>
        <taxon>Amblyomminae</taxon>
        <taxon>Amblyomma</taxon>
    </lineage>
</organism>
<keyword evidence="4 9" id="KW-0349">Heme</keyword>
<protein>
    <submittedName>
        <fullName evidence="12">Putative cytochrome p450 4c3-like protein</fullName>
    </submittedName>
</protein>
<evidence type="ECO:0000256" key="11">
    <source>
        <dbReference type="SAM" id="Phobius"/>
    </source>
</evidence>
<evidence type="ECO:0000256" key="3">
    <source>
        <dbReference type="ARBA" id="ARBA00010617"/>
    </source>
</evidence>
<dbReference type="InterPro" id="IPR050196">
    <property type="entry name" value="Cytochrome_P450_Monoox"/>
</dbReference>
<evidence type="ECO:0000256" key="5">
    <source>
        <dbReference type="ARBA" id="ARBA00022824"/>
    </source>
</evidence>
<keyword evidence="8 11" id="KW-0472">Membrane</keyword>
<evidence type="ECO:0000313" key="12">
    <source>
        <dbReference type="EMBL" id="JAT93686.1"/>
    </source>
</evidence>
<evidence type="ECO:0000256" key="2">
    <source>
        <dbReference type="ARBA" id="ARBA00004586"/>
    </source>
</evidence>
<evidence type="ECO:0000256" key="6">
    <source>
        <dbReference type="ARBA" id="ARBA00023004"/>
    </source>
</evidence>
<evidence type="ECO:0000256" key="9">
    <source>
        <dbReference type="PIRSR" id="PIRSR602401-1"/>
    </source>
</evidence>
<reference evidence="12" key="1">
    <citation type="journal article" date="2017" name="Front. Cell. Infect. Microbiol.">
        <title>The Distinct Transcriptional Response of the Midgut of Amblyomma sculptum and Amblyomma aureolatum Ticks to Rickettsia rickettsii Correlates to Their Differences in Susceptibility to Infection.</title>
        <authorList>
            <person name="Martins L.A."/>
            <person name="Galletti M.F.B.M."/>
            <person name="Ribeiro J.M."/>
            <person name="Fujita A."/>
            <person name="Costa F.B."/>
            <person name="Labruna M.B."/>
            <person name="Daffre S."/>
            <person name="Fogaca A.C."/>
        </authorList>
    </citation>
    <scope>NUCLEOTIDE SEQUENCE</scope>
</reference>
<sequence length="541" mass="62136">TSAMRIFLASSGFAELTATWIKGAALSFVTILLLMGVIVWLCRWIQWKTFRHLKHLPHRTEHWPFQGLWIMFKACSQPDSPVRFSTLVFSAICGLHARFQRYGRHVVYVGFTPLLTLYKAEYIEEILSSQKILSKGRQYGLLHSWLGTGLLTSTGEKWRSRRRMFTPAFHFKILEDFSPTINAQSIILANKLERLSQSGGKFDTVPLVTLCTLDIICETIMGTSISAQSNERSPYVAAVNRLGELFIERTMSPFLQSDFIYKRTAAGKEYYECLNTLHSFTRRVISERKKELEAAISTGTIELDGSAEHESGIRKKRPFLDLLILEHLKNDKNITKEDIREEVDTFMFEGHDTTAMGISWALFIIGHNPEEQRKIQEELDSIFGDDRERYVSSEDLRNMKYLECAIKEAQRIYPSVPMIARTCEEPFEIDGATLPAGTVVQIAAYFLHRNPQVFPKPEEFHPERFLPENSTGRHPFAYLPFSAGPRNCIGQRFALAEEKIIIANILRRFTLKSLDQRDQVELVSELVLRPRSGLRIQFTPR</sequence>
<dbReference type="SUPFAM" id="SSF48264">
    <property type="entry name" value="Cytochrome P450"/>
    <property type="match status" value="1"/>
</dbReference>
<dbReference type="GO" id="GO:0004497">
    <property type="term" value="F:monooxygenase activity"/>
    <property type="evidence" value="ECO:0007669"/>
    <property type="project" value="UniProtKB-KW"/>
</dbReference>
<evidence type="ECO:0000256" key="7">
    <source>
        <dbReference type="ARBA" id="ARBA00023033"/>
    </source>
</evidence>
<feature type="binding site" description="axial binding residue" evidence="9">
    <location>
        <position position="488"/>
    </location>
    <ligand>
        <name>heme</name>
        <dbReference type="ChEBI" id="CHEBI:30413"/>
    </ligand>
    <ligandPart>
        <name>Fe</name>
        <dbReference type="ChEBI" id="CHEBI:18248"/>
    </ligandPart>
</feature>
<dbReference type="GO" id="GO:0005506">
    <property type="term" value="F:iron ion binding"/>
    <property type="evidence" value="ECO:0007669"/>
    <property type="project" value="InterPro"/>
</dbReference>
<keyword evidence="10" id="KW-0560">Oxidoreductase</keyword>
<dbReference type="InterPro" id="IPR017972">
    <property type="entry name" value="Cyt_P450_CS"/>
</dbReference>
<keyword evidence="7 10" id="KW-0503">Monooxygenase</keyword>
<dbReference type="GO" id="GO:0005789">
    <property type="term" value="C:endoplasmic reticulum membrane"/>
    <property type="evidence" value="ECO:0007669"/>
    <property type="project" value="UniProtKB-SubCell"/>
</dbReference>
<dbReference type="PRINTS" id="PR00385">
    <property type="entry name" value="P450"/>
</dbReference>
<evidence type="ECO:0000256" key="10">
    <source>
        <dbReference type="RuleBase" id="RU000461"/>
    </source>
</evidence>
<proteinExistence type="evidence at transcript level"/>
<name>A0A1E1X3S4_9ACAR</name>
<dbReference type="Gene3D" id="1.10.630.10">
    <property type="entry name" value="Cytochrome P450"/>
    <property type="match status" value="1"/>
</dbReference>
<dbReference type="PANTHER" id="PTHR24291">
    <property type="entry name" value="CYTOCHROME P450 FAMILY 4"/>
    <property type="match status" value="1"/>
</dbReference>
<comment type="similarity">
    <text evidence="3 10">Belongs to the cytochrome P450 family.</text>
</comment>
<keyword evidence="5" id="KW-0256">Endoplasmic reticulum</keyword>
<dbReference type="AlphaFoldDB" id="A0A1E1X3S4"/>
<dbReference type="InterPro" id="IPR001128">
    <property type="entry name" value="Cyt_P450"/>
</dbReference>
<keyword evidence="11" id="KW-1133">Transmembrane helix</keyword>
<dbReference type="InterPro" id="IPR036396">
    <property type="entry name" value="Cyt_P450_sf"/>
</dbReference>
<dbReference type="EMBL" id="GFAC01005502">
    <property type="protein sequence ID" value="JAT93686.1"/>
    <property type="molecule type" value="mRNA"/>
</dbReference>
<comment type="cofactor">
    <cofactor evidence="1 9">
        <name>heme</name>
        <dbReference type="ChEBI" id="CHEBI:30413"/>
    </cofactor>
</comment>